<dbReference type="Pfam" id="PF10294">
    <property type="entry name" value="Methyltransf_16"/>
    <property type="match status" value="1"/>
</dbReference>
<dbReference type="InterPro" id="IPR019410">
    <property type="entry name" value="Methyltransf_16"/>
</dbReference>
<name>A0A6A6XQ00_9PLEO</name>
<sequence>MTRDFSFPTAFASPTSIDVRLNDAPLSGTDHTDVGLQSWGASIILSGLMCASPNRFALDKLQPGATIIELGAGTGLVSLTLAALHPHISSTAPAIIATDYHPAVLDNLRSNIAVNFPENAEPPVHTMLLDWSRPTIPHEPVSMLVAADAVYDPEHAGMLRDCAARLLKQDGIFWLIVTVRVVGKFEGIADTVEAAFVDEQCPRREDFGVLKILQREWLEKQRGIGRGDETGYRLYRIGWADA</sequence>
<accession>A0A6A6XQ00</accession>
<dbReference type="CDD" id="cd02440">
    <property type="entry name" value="AdoMet_MTases"/>
    <property type="match status" value="1"/>
</dbReference>
<evidence type="ECO:0000313" key="2">
    <source>
        <dbReference type="Proteomes" id="UP000799757"/>
    </source>
</evidence>
<proteinExistence type="predicted"/>
<dbReference type="InterPro" id="IPR029063">
    <property type="entry name" value="SAM-dependent_MTases_sf"/>
</dbReference>
<dbReference type="AlphaFoldDB" id="A0A6A6XQ00"/>
<dbReference type="PANTHER" id="PTHR14614">
    <property type="entry name" value="HEPATOCELLULAR CARCINOMA-ASSOCIATED ANTIGEN"/>
    <property type="match status" value="1"/>
</dbReference>
<dbReference type="Proteomes" id="UP000799757">
    <property type="component" value="Unassembled WGS sequence"/>
</dbReference>
<dbReference type="GO" id="GO:0008757">
    <property type="term" value="F:S-adenosylmethionine-dependent methyltransferase activity"/>
    <property type="evidence" value="ECO:0007669"/>
    <property type="project" value="UniProtKB-ARBA"/>
</dbReference>
<dbReference type="SUPFAM" id="SSF53335">
    <property type="entry name" value="S-adenosyl-L-methionine-dependent methyltransferases"/>
    <property type="match status" value="1"/>
</dbReference>
<dbReference type="PANTHER" id="PTHR14614:SF147">
    <property type="entry name" value="S-ADENOSYLMETHIONINE-DEPENDENT METHYLTRANSFERASE OF THE SEVEN BETA-STRAND FAMILY"/>
    <property type="match status" value="1"/>
</dbReference>
<dbReference type="Gene3D" id="3.40.50.150">
    <property type="entry name" value="Vaccinia Virus protein VP39"/>
    <property type="match status" value="1"/>
</dbReference>
<keyword evidence="2" id="KW-1185">Reference proteome</keyword>
<gene>
    <name evidence="1" type="ORF">K505DRAFT_322180</name>
</gene>
<dbReference type="EMBL" id="MU001793">
    <property type="protein sequence ID" value="KAF2798025.1"/>
    <property type="molecule type" value="Genomic_DNA"/>
</dbReference>
<organism evidence="1 2">
    <name type="scientific">Melanomma pulvis-pyrius CBS 109.77</name>
    <dbReference type="NCBI Taxonomy" id="1314802"/>
    <lineage>
        <taxon>Eukaryota</taxon>
        <taxon>Fungi</taxon>
        <taxon>Dikarya</taxon>
        <taxon>Ascomycota</taxon>
        <taxon>Pezizomycotina</taxon>
        <taxon>Dothideomycetes</taxon>
        <taxon>Pleosporomycetidae</taxon>
        <taxon>Pleosporales</taxon>
        <taxon>Melanommataceae</taxon>
        <taxon>Melanomma</taxon>
    </lineage>
</organism>
<reference evidence="1" key="1">
    <citation type="journal article" date="2020" name="Stud. Mycol.">
        <title>101 Dothideomycetes genomes: a test case for predicting lifestyles and emergence of pathogens.</title>
        <authorList>
            <person name="Haridas S."/>
            <person name="Albert R."/>
            <person name="Binder M."/>
            <person name="Bloem J."/>
            <person name="Labutti K."/>
            <person name="Salamov A."/>
            <person name="Andreopoulos B."/>
            <person name="Baker S."/>
            <person name="Barry K."/>
            <person name="Bills G."/>
            <person name="Bluhm B."/>
            <person name="Cannon C."/>
            <person name="Castanera R."/>
            <person name="Culley D."/>
            <person name="Daum C."/>
            <person name="Ezra D."/>
            <person name="Gonzalez J."/>
            <person name="Henrissat B."/>
            <person name="Kuo A."/>
            <person name="Liang C."/>
            <person name="Lipzen A."/>
            <person name="Lutzoni F."/>
            <person name="Magnuson J."/>
            <person name="Mondo S."/>
            <person name="Nolan M."/>
            <person name="Ohm R."/>
            <person name="Pangilinan J."/>
            <person name="Park H.-J."/>
            <person name="Ramirez L."/>
            <person name="Alfaro M."/>
            <person name="Sun H."/>
            <person name="Tritt A."/>
            <person name="Yoshinaga Y."/>
            <person name="Zwiers L.-H."/>
            <person name="Turgeon B."/>
            <person name="Goodwin S."/>
            <person name="Spatafora J."/>
            <person name="Crous P."/>
            <person name="Grigoriev I."/>
        </authorList>
    </citation>
    <scope>NUCLEOTIDE SEQUENCE</scope>
    <source>
        <strain evidence="1">CBS 109.77</strain>
    </source>
</reference>
<evidence type="ECO:0000313" key="1">
    <source>
        <dbReference type="EMBL" id="KAF2798025.1"/>
    </source>
</evidence>
<evidence type="ECO:0008006" key="3">
    <source>
        <dbReference type="Google" id="ProtNLM"/>
    </source>
</evidence>
<protein>
    <recommendedName>
        <fullName evidence="3">S-adenosyl-L-methionine-dependent methyltransferase</fullName>
    </recommendedName>
</protein>
<dbReference type="OrthoDB" id="433955at2759"/>